<accession>A0A0C2G0E3</accession>
<dbReference type="PANTHER" id="PTHR12788">
    <property type="entry name" value="PROTEIN-TYROSINE SULFOTRANSFERASE 2"/>
    <property type="match status" value="1"/>
</dbReference>
<evidence type="ECO:0000256" key="1">
    <source>
        <dbReference type="ARBA" id="ARBA00022679"/>
    </source>
</evidence>
<dbReference type="InterPro" id="IPR026634">
    <property type="entry name" value="TPST-like"/>
</dbReference>
<dbReference type="EMBL" id="JROO01000048">
    <property type="protein sequence ID" value="KIH96788.1"/>
    <property type="molecule type" value="Genomic_DNA"/>
</dbReference>
<name>A0A0C2G0E3_9ACTN</name>
<dbReference type="PANTHER" id="PTHR12788:SF10">
    <property type="entry name" value="PROTEIN-TYROSINE SULFOTRANSFERASE"/>
    <property type="match status" value="1"/>
</dbReference>
<dbReference type="GO" id="GO:0008476">
    <property type="term" value="F:protein-tyrosine sulfotransferase activity"/>
    <property type="evidence" value="ECO:0007669"/>
    <property type="project" value="InterPro"/>
</dbReference>
<sequence length="315" mass="34836">MGDVRSGIKRRARLLGEALGPPKSRADGGGAASAPANTSAGSKPAKKSSGAADSGVKSTRPPKRTVNYEYGVPVVSRQVDSPVFVISPVRSGSTLLRMLLNSHSRVRAPHELHLRTVEVQLAEDFSAKSMKELDLDRLELEHMLWDRILHLELERSGKDVIVDKTPGNVWAWERLSYAWPHAKFIFLLRHPQGVVTSLANRKGNTATREQLAANVLKYVEPLERARETVEGHTVRYEDLTAAPEETLRKLCVYLDVDWEPGMLDYGEFDHGKLAPNLGDRSANIRSGKIQTPAETHTSEALSPELAKYAATWGYD</sequence>
<dbReference type="Pfam" id="PF13469">
    <property type="entry name" value="Sulfotransfer_3"/>
    <property type="match status" value="1"/>
</dbReference>
<evidence type="ECO:0000313" key="4">
    <source>
        <dbReference type="Proteomes" id="UP000031675"/>
    </source>
</evidence>
<protein>
    <submittedName>
        <fullName evidence="3">Sulfotransferase</fullName>
    </submittedName>
</protein>
<reference evidence="4" key="1">
    <citation type="journal article" date="2015" name="Chem. Biol.">
        <title>Structure, bioactivity, and resistance mechanism of streptomonomicin, an unusual lasso Peptide from an understudied halophilic actinomycete.</title>
        <authorList>
            <person name="Metelev M."/>
            <person name="Tietz J.I."/>
            <person name="Melby J.O."/>
            <person name="Blair P.M."/>
            <person name="Zhu L."/>
            <person name="Livnat I."/>
            <person name="Severinov K."/>
            <person name="Mitchell D.A."/>
        </authorList>
    </citation>
    <scope>NUCLEOTIDE SEQUENCE [LARGE SCALE GENOMIC DNA]</scope>
    <source>
        <strain evidence="4">YIM 90003</strain>
    </source>
</reference>
<dbReference type="AlphaFoldDB" id="A0A0C2G0E3"/>
<dbReference type="OrthoDB" id="9777890at2"/>
<evidence type="ECO:0000313" key="3">
    <source>
        <dbReference type="EMBL" id="KIH96788.1"/>
    </source>
</evidence>
<dbReference type="STRING" id="183763.LP52_22920"/>
<dbReference type="SUPFAM" id="SSF52540">
    <property type="entry name" value="P-loop containing nucleoside triphosphate hydrolases"/>
    <property type="match status" value="1"/>
</dbReference>
<keyword evidence="4" id="KW-1185">Reference proteome</keyword>
<comment type="caution">
    <text evidence="3">The sequence shown here is derived from an EMBL/GenBank/DDBJ whole genome shotgun (WGS) entry which is preliminary data.</text>
</comment>
<feature type="compositionally biased region" description="Low complexity" evidence="2">
    <location>
        <begin position="39"/>
        <end position="58"/>
    </location>
</feature>
<gene>
    <name evidence="3" type="ORF">LP52_22920</name>
</gene>
<dbReference type="InterPro" id="IPR027417">
    <property type="entry name" value="P-loop_NTPase"/>
</dbReference>
<proteinExistence type="predicted"/>
<keyword evidence="1 3" id="KW-0808">Transferase</keyword>
<dbReference type="Proteomes" id="UP000031675">
    <property type="component" value="Unassembled WGS sequence"/>
</dbReference>
<evidence type="ECO:0000256" key="2">
    <source>
        <dbReference type="SAM" id="MobiDB-lite"/>
    </source>
</evidence>
<organism evidence="3 4">
    <name type="scientific">Streptomonospora alba</name>
    <dbReference type="NCBI Taxonomy" id="183763"/>
    <lineage>
        <taxon>Bacteria</taxon>
        <taxon>Bacillati</taxon>
        <taxon>Actinomycetota</taxon>
        <taxon>Actinomycetes</taxon>
        <taxon>Streptosporangiales</taxon>
        <taxon>Nocardiopsidaceae</taxon>
        <taxon>Streptomonospora</taxon>
    </lineage>
</organism>
<dbReference type="Gene3D" id="3.40.50.300">
    <property type="entry name" value="P-loop containing nucleotide triphosphate hydrolases"/>
    <property type="match status" value="1"/>
</dbReference>
<feature type="region of interest" description="Disordered" evidence="2">
    <location>
        <begin position="1"/>
        <end position="64"/>
    </location>
</feature>
<dbReference type="RefSeq" id="WP_040276461.1">
    <property type="nucleotide sequence ID" value="NZ_JROO01000048.1"/>
</dbReference>